<dbReference type="InterPro" id="IPR000008">
    <property type="entry name" value="C2_dom"/>
</dbReference>
<dbReference type="InterPro" id="IPR000909">
    <property type="entry name" value="PLipase_C_PInositol-sp_X_dom"/>
</dbReference>
<feature type="domain" description="EF-hand" evidence="14">
    <location>
        <begin position="144"/>
        <end position="179"/>
    </location>
</feature>
<dbReference type="InterPro" id="IPR001192">
    <property type="entry name" value="PI-PLC_fam"/>
</dbReference>
<keyword evidence="16" id="KW-1185">Reference proteome</keyword>
<dbReference type="InterPro" id="IPR017946">
    <property type="entry name" value="PLC-like_Pdiesterase_TIM-brl"/>
</dbReference>
<evidence type="ECO:0000256" key="6">
    <source>
        <dbReference type="ARBA" id="ARBA00022963"/>
    </source>
</evidence>
<sequence>MDVGQQEEAQRCLRLCREGVLLRRVKNGRIGRPSRVFIEDDKYFCYHSEGLWKILPTKIKSVEINEMFEVRTGFSTDNLHNAAKKFSFREAASEDMCFSVIFTKTQFLHKSVDFVADSAQTRNDFFNALQYLINAKKKERLFFDEKRWVAEKFREADTNKNGRLSFNEVWKLLNKLNLGLSEHYAKALFMNAETTKTPRDTSGDHLLDESGFVNFFAQLTERRDLEQILRMFSSNHEETFTPIDLKKFLRSEQQFPDIDDKKAHEILETFETGKQEGQQHKLMGPLGFCQLLQSQYGSIIKPGHETVFQDMNHSLTHYFVNSSHNTYLTGLQLKGEATVEGYINALKKGARLLECLDVFDGDHGLPCITHKHTLIAAITLRDALTAIDQYAFETTPYPVILTIENHVGLPQQKVMARIFHEVLGDKLYIRPENAATSPLPSPNALKNKYLLRGKKLPTDSSRDCHFDNESDEREQNSDSSKKEIALDPDFSRLISLPSVKLSSNIYEDIQKHPMDGSASLSESKVESIFESSSSLPAYTATRFVKSYPSGLRQDSSNMDPIPSWLCGVQSVAMNMQTSGEYLDINAALFRINGNCGYVLKPDILLKGLDPRSPEAVSRRPIRLSIGIISGQYLPKPRPSKDIIDPYISMEIYGIPADVQKQRSKIISDNGFNPQWNETFHFDLRCPQVAILRICVKDFDKTSANDFIGEFSIPVTSIRQGYSHVRLNTGYSHTVDPSASLLVRTAID</sequence>
<reference evidence="15 16" key="2">
    <citation type="submission" date="2018-11" db="EMBL/GenBank/DDBJ databases">
        <authorList>
            <consortium name="Pathogen Informatics"/>
        </authorList>
    </citation>
    <scope>NUCLEOTIDE SEQUENCE [LARGE SCALE GENOMIC DNA]</scope>
</reference>
<accession>A0A183UYQ7</accession>
<dbReference type="FunFam" id="1.10.238.10:FF:000005">
    <property type="entry name" value="Phosphoinositide phospholipase C"/>
    <property type="match status" value="1"/>
</dbReference>
<reference evidence="17" key="1">
    <citation type="submission" date="2016-06" db="UniProtKB">
        <authorList>
            <consortium name="WormBaseParasite"/>
        </authorList>
    </citation>
    <scope>IDENTIFICATION</scope>
</reference>
<gene>
    <name evidence="15" type="ORF">TCNE_LOCUS13627</name>
</gene>
<protein>
    <recommendedName>
        <fullName evidence="3 10">Phosphoinositide phospholipase C</fullName>
        <ecNumber evidence="3 10">3.1.4.11</ecNumber>
    </recommendedName>
</protein>
<dbReference type="GO" id="GO:0005886">
    <property type="term" value="C:plasma membrane"/>
    <property type="evidence" value="ECO:0007669"/>
    <property type="project" value="TreeGrafter"/>
</dbReference>
<dbReference type="InterPro" id="IPR015359">
    <property type="entry name" value="PLC_EF-hand-like"/>
</dbReference>
<evidence type="ECO:0000259" key="13">
    <source>
        <dbReference type="PROSITE" id="PS50008"/>
    </source>
</evidence>
<organism evidence="16 17">
    <name type="scientific">Toxocara canis</name>
    <name type="common">Canine roundworm</name>
    <dbReference type="NCBI Taxonomy" id="6265"/>
    <lineage>
        <taxon>Eukaryota</taxon>
        <taxon>Metazoa</taxon>
        <taxon>Ecdysozoa</taxon>
        <taxon>Nematoda</taxon>
        <taxon>Chromadorea</taxon>
        <taxon>Rhabditida</taxon>
        <taxon>Spirurina</taxon>
        <taxon>Ascaridomorpha</taxon>
        <taxon>Ascaridoidea</taxon>
        <taxon>Toxocaridae</taxon>
        <taxon>Toxocara</taxon>
    </lineage>
</organism>
<evidence type="ECO:0000259" key="14">
    <source>
        <dbReference type="PROSITE" id="PS50222"/>
    </source>
</evidence>
<evidence type="ECO:0000256" key="2">
    <source>
        <dbReference type="ARBA" id="ARBA00004496"/>
    </source>
</evidence>
<feature type="domain" description="PI-PLC Y-box" evidence="13">
    <location>
        <begin position="518"/>
        <end position="604"/>
    </location>
</feature>
<keyword evidence="6 10" id="KW-0442">Lipid degradation</keyword>
<dbReference type="WBParaSite" id="TCNE_0001362701-mRNA-1">
    <property type="protein sequence ID" value="TCNE_0001362701-mRNA-1"/>
    <property type="gene ID" value="TCNE_0001362701"/>
</dbReference>
<keyword evidence="7 10" id="KW-0443">Lipid metabolism</keyword>
<dbReference type="Gene3D" id="1.10.238.10">
    <property type="entry name" value="EF-hand"/>
    <property type="match status" value="2"/>
</dbReference>
<dbReference type="Pfam" id="PF00387">
    <property type="entry name" value="PI-PLC-Y"/>
    <property type="match status" value="1"/>
</dbReference>
<evidence type="ECO:0000259" key="12">
    <source>
        <dbReference type="PROSITE" id="PS50004"/>
    </source>
</evidence>
<evidence type="ECO:0000313" key="15">
    <source>
        <dbReference type="EMBL" id="VDM44948.1"/>
    </source>
</evidence>
<evidence type="ECO:0000313" key="16">
    <source>
        <dbReference type="Proteomes" id="UP000050794"/>
    </source>
</evidence>
<dbReference type="InterPro" id="IPR011992">
    <property type="entry name" value="EF-hand-dom_pair"/>
</dbReference>
<feature type="region of interest" description="Disordered" evidence="11">
    <location>
        <begin position="459"/>
        <end position="482"/>
    </location>
</feature>
<dbReference type="SMART" id="SM00239">
    <property type="entry name" value="C2"/>
    <property type="match status" value="1"/>
</dbReference>
<evidence type="ECO:0000256" key="9">
    <source>
        <dbReference type="ARBA" id="ARBA00023674"/>
    </source>
</evidence>
<dbReference type="PROSITE" id="PS00018">
    <property type="entry name" value="EF_HAND_1"/>
    <property type="match status" value="1"/>
</dbReference>
<evidence type="ECO:0000256" key="10">
    <source>
        <dbReference type="RuleBase" id="RU361133"/>
    </source>
</evidence>
<dbReference type="GO" id="GO:0005737">
    <property type="term" value="C:cytoplasm"/>
    <property type="evidence" value="ECO:0007669"/>
    <property type="project" value="UniProtKB-SubCell"/>
</dbReference>
<dbReference type="InterPro" id="IPR011993">
    <property type="entry name" value="PH-like_dom_sf"/>
</dbReference>
<dbReference type="SUPFAM" id="SSF51695">
    <property type="entry name" value="PLC-like phosphodiesterases"/>
    <property type="match status" value="1"/>
</dbReference>
<feature type="domain" description="C2" evidence="12">
    <location>
        <begin position="600"/>
        <end position="728"/>
    </location>
</feature>
<dbReference type="CDD" id="cd08558">
    <property type="entry name" value="PI-PLCc_eukaryota"/>
    <property type="match status" value="1"/>
</dbReference>
<dbReference type="EC" id="3.1.4.11" evidence="3 10"/>
<dbReference type="SMART" id="SM00148">
    <property type="entry name" value="PLCXc"/>
    <property type="match status" value="1"/>
</dbReference>
<evidence type="ECO:0000256" key="8">
    <source>
        <dbReference type="ARBA" id="ARBA00023224"/>
    </source>
</evidence>
<keyword evidence="10" id="KW-0378">Hydrolase</keyword>
<evidence type="ECO:0000256" key="11">
    <source>
        <dbReference type="SAM" id="MobiDB-lite"/>
    </source>
</evidence>
<evidence type="ECO:0000256" key="5">
    <source>
        <dbReference type="ARBA" id="ARBA00022837"/>
    </source>
</evidence>
<dbReference type="PROSITE" id="PS50008">
    <property type="entry name" value="PIPLC_Y_DOMAIN"/>
    <property type="match status" value="1"/>
</dbReference>
<dbReference type="SUPFAM" id="SSF50729">
    <property type="entry name" value="PH domain-like"/>
    <property type="match status" value="1"/>
</dbReference>
<evidence type="ECO:0000256" key="3">
    <source>
        <dbReference type="ARBA" id="ARBA00012368"/>
    </source>
</evidence>
<dbReference type="CDD" id="cd00275">
    <property type="entry name" value="C2_PLC_like"/>
    <property type="match status" value="1"/>
</dbReference>
<dbReference type="InterPro" id="IPR035892">
    <property type="entry name" value="C2_domain_sf"/>
</dbReference>
<dbReference type="EMBL" id="UYWY01021817">
    <property type="protein sequence ID" value="VDM44948.1"/>
    <property type="molecule type" value="Genomic_DNA"/>
</dbReference>
<dbReference type="Pfam" id="PF00388">
    <property type="entry name" value="PI-PLC-X"/>
    <property type="match status" value="1"/>
</dbReference>
<evidence type="ECO:0000256" key="1">
    <source>
        <dbReference type="ARBA" id="ARBA00001913"/>
    </source>
</evidence>
<dbReference type="GO" id="GO:0016042">
    <property type="term" value="P:lipid catabolic process"/>
    <property type="evidence" value="ECO:0007669"/>
    <property type="project" value="UniProtKB-KW"/>
</dbReference>
<dbReference type="Gene3D" id="3.20.20.190">
    <property type="entry name" value="Phosphatidylinositol (PI) phosphodiesterase"/>
    <property type="match status" value="1"/>
</dbReference>
<dbReference type="InterPro" id="IPR018247">
    <property type="entry name" value="EF_Hand_1_Ca_BS"/>
</dbReference>
<dbReference type="Pfam" id="PF00168">
    <property type="entry name" value="C2"/>
    <property type="match status" value="1"/>
</dbReference>
<dbReference type="Gene3D" id="2.60.40.150">
    <property type="entry name" value="C2 domain"/>
    <property type="match status" value="1"/>
</dbReference>
<keyword evidence="4" id="KW-0963">Cytoplasm</keyword>
<evidence type="ECO:0000256" key="4">
    <source>
        <dbReference type="ARBA" id="ARBA00022490"/>
    </source>
</evidence>
<dbReference type="SMART" id="SM00149">
    <property type="entry name" value="PLCYc"/>
    <property type="match status" value="1"/>
</dbReference>
<dbReference type="Gene3D" id="2.30.29.30">
    <property type="entry name" value="Pleckstrin-homology domain (PH domain)/Phosphotyrosine-binding domain (PTB)"/>
    <property type="match status" value="1"/>
</dbReference>
<dbReference type="GO" id="GO:0005509">
    <property type="term" value="F:calcium ion binding"/>
    <property type="evidence" value="ECO:0007669"/>
    <property type="project" value="InterPro"/>
</dbReference>
<dbReference type="PANTHER" id="PTHR10336">
    <property type="entry name" value="PHOSPHOINOSITIDE-SPECIFIC PHOSPHOLIPASE C FAMILY PROTEIN"/>
    <property type="match status" value="1"/>
</dbReference>
<keyword evidence="5" id="KW-0106">Calcium</keyword>
<dbReference type="PROSITE" id="PS50007">
    <property type="entry name" value="PIPLC_X_DOMAIN"/>
    <property type="match status" value="1"/>
</dbReference>
<dbReference type="PRINTS" id="PR00390">
    <property type="entry name" value="PHPHLIPASEC"/>
</dbReference>
<dbReference type="GO" id="GO:0004435">
    <property type="term" value="F:phosphatidylinositol-4,5-bisphosphate phospholipase C activity"/>
    <property type="evidence" value="ECO:0007669"/>
    <property type="project" value="UniProtKB-EC"/>
</dbReference>
<proteinExistence type="predicted"/>
<dbReference type="Pfam" id="PF09279">
    <property type="entry name" value="EF-hand_like"/>
    <property type="match status" value="1"/>
</dbReference>
<dbReference type="GO" id="GO:0035556">
    <property type="term" value="P:intracellular signal transduction"/>
    <property type="evidence" value="ECO:0007669"/>
    <property type="project" value="InterPro"/>
</dbReference>
<dbReference type="Proteomes" id="UP000050794">
    <property type="component" value="Unassembled WGS sequence"/>
</dbReference>
<dbReference type="AlphaFoldDB" id="A0A183UYQ7"/>
<dbReference type="InterPro" id="IPR002048">
    <property type="entry name" value="EF_hand_dom"/>
</dbReference>
<dbReference type="PROSITE" id="PS50004">
    <property type="entry name" value="C2"/>
    <property type="match status" value="1"/>
</dbReference>
<comment type="subcellular location">
    <subcellularLocation>
        <location evidence="2">Cytoplasm</location>
    </subcellularLocation>
</comment>
<dbReference type="SUPFAM" id="SSF49562">
    <property type="entry name" value="C2 domain (Calcium/lipid-binding domain, CaLB)"/>
    <property type="match status" value="1"/>
</dbReference>
<evidence type="ECO:0000256" key="7">
    <source>
        <dbReference type="ARBA" id="ARBA00023098"/>
    </source>
</evidence>
<dbReference type="PANTHER" id="PTHR10336:SF209">
    <property type="entry name" value="PHOSPHOINOSITIDE PHOSPHOLIPASE C"/>
    <property type="match status" value="1"/>
</dbReference>
<dbReference type="SUPFAM" id="SSF47473">
    <property type="entry name" value="EF-hand"/>
    <property type="match status" value="1"/>
</dbReference>
<evidence type="ECO:0000313" key="17">
    <source>
        <dbReference type="WBParaSite" id="TCNE_0001362701-mRNA-1"/>
    </source>
</evidence>
<dbReference type="PROSITE" id="PS50222">
    <property type="entry name" value="EF_HAND_2"/>
    <property type="match status" value="1"/>
</dbReference>
<dbReference type="InterPro" id="IPR001711">
    <property type="entry name" value="PLipase_C_Pinositol-sp_Y"/>
</dbReference>
<name>A0A183UYQ7_TOXCA</name>
<comment type="catalytic activity">
    <reaction evidence="9">
        <text>a 1,2-diacyl-sn-glycero-3-phospho-(1D-myo-inositol-4,5-bisphosphate) + H2O = 1D-myo-inositol 1,4,5-trisphosphate + a 1,2-diacyl-sn-glycerol + H(+)</text>
        <dbReference type="Rhea" id="RHEA:33179"/>
        <dbReference type="ChEBI" id="CHEBI:15377"/>
        <dbReference type="ChEBI" id="CHEBI:15378"/>
        <dbReference type="ChEBI" id="CHEBI:17815"/>
        <dbReference type="ChEBI" id="CHEBI:58456"/>
        <dbReference type="ChEBI" id="CHEBI:203600"/>
        <dbReference type="EC" id="3.1.4.11"/>
    </reaction>
    <physiologicalReaction direction="left-to-right" evidence="9">
        <dbReference type="Rhea" id="RHEA:33180"/>
    </physiologicalReaction>
</comment>
<comment type="cofactor">
    <cofactor evidence="1">
        <name>Ca(2+)</name>
        <dbReference type="ChEBI" id="CHEBI:29108"/>
    </cofactor>
</comment>
<keyword evidence="8" id="KW-0807">Transducer</keyword>